<feature type="domain" description="Telomere length regulation protein conserved" evidence="3">
    <location>
        <begin position="762"/>
        <end position="875"/>
    </location>
</feature>
<protein>
    <recommendedName>
        <fullName evidence="3">Telomere length regulation protein conserved domain-containing protein</fullName>
    </recommendedName>
</protein>
<feature type="region of interest" description="Disordered" evidence="2">
    <location>
        <begin position="582"/>
        <end position="698"/>
    </location>
</feature>
<dbReference type="InterPro" id="IPR038528">
    <property type="entry name" value="TEL2_C_sf"/>
</dbReference>
<dbReference type="Proteomes" id="UP000324022">
    <property type="component" value="Unassembled WGS sequence"/>
</dbReference>
<dbReference type="InterPro" id="IPR051970">
    <property type="entry name" value="TEL2_Regulation"/>
</dbReference>
<feature type="compositionally biased region" description="Basic and acidic residues" evidence="2">
    <location>
        <begin position="739"/>
        <end position="751"/>
    </location>
</feature>
<dbReference type="OrthoDB" id="10254187at2759"/>
<reference evidence="4 5" key="1">
    <citation type="submission" date="2018-03" db="EMBL/GenBank/DDBJ databases">
        <authorList>
            <person name="Guldener U."/>
        </authorList>
    </citation>
    <scope>NUCLEOTIDE SEQUENCE [LARGE SCALE GENOMIC DNA]</scope>
    <source>
        <strain evidence="4 5">NBRC100155</strain>
    </source>
</reference>
<evidence type="ECO:0000256" key="1">
    <source>
        <dbReference type="ARBA" id="ARBA00006133"/>
    </source>
</evidence>
<dbReference type="GO" id="GO:0005829">
    <property type="term" value="C:cytosol"/>
    <property type="evidence" value="ECO:0007669"/>
    <property type="project" value="TreeGrafter"/>
</dbReference>
<dbReference type="InterPro" id="IPR019337">
    <property type="entry name" value="Telomere_length_regulation_dom"/>
</dbReference>
<dbReference type="PANTHER" id="PTHR15830">
    <property type="entry name" value="TELOMERE LENGTH REGULATION PROTEIN TEL2 FAMILY MEMBER"/>
    <property type="match status" value="1"/>
</dbReference>
<comment type="similarity">
    <text evidence="1">Belongs to the TEL2 family.</text>
</comment>
<proteinExistence type="inferred from homology"/>
<dbReference type="PANTHER" id="PTHR15830:SF10">
    <property type="entry name" value="TELOMERE LENGTH REGULATION PROTEIN TEL2 HOMOLOG"/>
    <property type="match status" value="1"/>
</dbReference>
<feature type="compositionally biased region" description="Low complexity" evidence="2">
    <location>
        <begin position="664"/>
        <end position="685"/>
    </location>
</feature>
<feature type="region of interest" description="Disordered" evidence="2">
    <location>
        <begin position="723"/>
        <end position="759"/>
    </location>
</feature>
<dbReference type="GO" id="GO:0051083">
    <property type="term" value="P:'de novo' cotranslational protein folding"/>
    <property type="evidence" value="ECO:0007669"/>
    <property type="project" value="TreeGrafter"/>
</dbReference>
<keyword evidence="5" id="KW-1185">Reference proteome</keyword>
<dbReference type="GO" id="GO:0051879">
    <property type="term" value="F:Hsp90 protein binding"/>
    <property type="evidence" value="ECO:0007669"/>
    <property type="project" value="TreeGrafter"/>
</dbReference>
<evidence type="ECO:0000313" key="5">
    <source>
        <dbReference type="Proteomes" id="UP000324022"/>
    </source>
</evidence>
<gene>
    <name evidence="4" type="ORF">UTRI_03243_B</name>
</gene>
<sequence>MDPGSATTSDPRALRREFQAITQGTKRFVDPSEVISTYTEPLSRLFGGNSLPDSLKTTPQLLSTCSSGSKAESVDVLLIEAVQESLLLRTCVDWAASLDSTQLQDLVQVWIFGPSSAGYDGVKGAMQQCGMRTITRLLSASVHPLTMDCLKTLCVSALTHLSLPALMAAVVEERNKARADVVWSEMLRLISSLPDRLANATRGQLPEGFSASMWVEKVLVGGMAASLQDSTLDGRRLRLLKDVLSRLDRLGYLSRAVDSDGCGFWVALLRYSLLHEGVAQNWSRLRGILGRNLRVKLDISLVETLQYLAARNGAAIGLITAGERARPGSEGTAFLGKPSHAFVGAIAHILDILFKQKTGTVEEESDVDSDTDTDSGSVSRKAKTFTSTALFPVAQSPLLAWAWATYLSTEPPTSILSCMESVLDRWSDSARISRSVLSEEVFLTTLITCLLSTLHESTSTSSATASQLAELSRSRTVLDGVSAHLAHPDPTTRRMGMLVAELLSAKTSSGGGGSDGGKTKTLNFGSGIWNGTGQGREEARVLRALGDAWEFHARAVEGVRREWGTDQIRSAVQALGIGQVGKEDTNETMEGRGVMTTLEKKKSKSTPPKTRSLPRRVNPPSRDATKARPLITMIDDSDGYSKTEQPPPHRIEPQPQPSPLTMFSRPTHPSSRPTRPSESTSSSSSDDSDSDSAVDSRESTIHRLAAELSGLSPCEAGNILNTSPLTSATSKSARGKASGKIDDFDGDRESHAPQFTKKTSPPVYISQLSPLLRSSDRSCIRLALHHASPLIRRKSSTALFGAEVAENAVDLTLSLVALHDNFGIKGFERLRRDALTALAVAQCQVTVSVLVEQVFGSQYSNAQRVGMLGALVESALELSGKKSEGENEMERRVDKVVAGVIEKARAVGEDKVPALKRERDLKVSNPRSTSGQRGLIQEITTTTSSSLSRRTTQMEHLDTKWSTLAGSVYLFPLINRYLSYQEHFSSSSRTRSYLGAGTASLFTSDSHSIFLDTLTLLVNLTPFHVLPLVTASLLEVISISFSPRYGSDVDATRGALDVTASSLNLLAVLLHANIEADGGKAMIQDTSSVDCSRILLGGVQEMFTLLQASDGVDGEKQGGGVRGKILSRAATVLLLMDQVDAIRQEAIRRSIGFVPV</sequence>
<organism evidence="4 5">
    <name type="scientific">Ustilago trichophora</name>
    <dbReference type="NCBI Taxonomy" id="86804"/>
    <lineage>
        <taxon>Eukaryota</taxon>
        <taxon>Fungi</taxon>
        <taxon>Dikarya</taxon>
        <taxon>Basidiomycota</taxon>
        <taxon>Ustilaginomycotina</taxon>
        <taxon>Ustilaginomycetes</taxon>
        <taxon>Ustilaginales</taxon>
        <taxon>Ustilaginaceae</taxon>
        <taxon>Ustilago</taxon>
    </lineage>
</organism>
<evidence type="ECO:0000259" key="3">
    <source>
        <dbReference type="Pfam" id="PF10193"/>
    </source>
</evidence>
<evidence type="ECO:0000313" key="4">
    <source>
        <dbReference type="EMBL" id="SPO25345.1"/>
    </source>
</evidence>
<feature type="compositionally biased region" description="Polar residues" evidence="2">
    <location>
        <begin position="723"/>
        <end position="732"/>
    </location>
</feature>
<dbReference type="AlphaFoldDB" id="A0A5C3E5H0"/>
<dbReference type="Pfam" id="PF10193">
    <property type="entry name" value="Telomere_reg-2"/>
    <property type="match status" value="1"/>
</dbReference>
<name>A0A5C3E5H0_9BASI</name>
<dbReference type="Gene3D" id="1.25.40.720">
    <property type="entry name" value="Telomere length regulation protein 2, C-terminal domain"/>
    <property type="match status" value="1"/>
</dbReference>
<dbReference type="GO" id="GO:0042162">
    <property type="term" value="F:telomeric DNA binding"/>
    <property type="evidence" value="ECO:0007669"/>
    <property type="project" value="TreeGrafter"/>
</dbReference>
<dbReference type="EMBL" id="OOIN01000011">
    <property type="protein sequence ID" value="SPO25345.1"/>
    <property type="molecule type" value="Genomic_DNA"/>
</dbReference>
<evidence type="ECO:0000256" key="2">
    <source>
        <dbReference type="SAM" id="MobiDB-lite"/>
    </source>
</evidence>
<accession>A0A5C3E5H0</accession>